<dbReference type="GO" id="GO:0003723">
    <property type="term" value="F:RNA binding"/>
    <property type="evidence" value="ECO:0007669"/>
    <property type="project" value="InterPro"/>
</dbReference>
<keyword evidence="1" id="KW-0677">Repeat</keyword>
<dbReference type="EMBL" id="JAVXUP010000536">
    <property type="protein sequence ID" value="KAK3025681.1"/>
    <property type="molecule type" value="Genomic_DNA"/>
</dbReference>
<reference evidence="3" key="1">
    <citation type="submission" date="2022-12" db="EMBL/GenBank/DDBJ databases">
        <title>Draft genome assemblies for two species of Escallonia (Escalloniales).</title>
        <authorList>
            <person name="Chanderbali A."/>
            <person name="Dervinis C."/>
            <person name="Anghel I."/>
            <person name="Soltis D."/>
            <person name="Soltis P."/>
            <person name="Zapata F."/>
        </authorList>
    </citation>
    <scope>NUCLEOTIDE SEQUENCE</scope>
    <source>
        <strain evidence="3">UCBG64.0493</strain>
        <tissue evidence="3">Leaf</tissue>
    </source>
</reference>
<evidence type="ECO:0000313" key="3">
    <source>
        <dbReference type="EMBL" id="KAK3025681.1"/>
    </source>
</evidence>
<feature type="repeat" description="PPR" evidence="2">
    <location>
        <begin position="63"/>
        <end position="97"/>
    </location>
</feature>
<evidence type="ECO:0000256" key="2">
    <source>
        <dbReference type="PROSITE-ProRule" id="PRU00708"/>
    </source>
</evidence>
<dbReference type="InterPro" id="IPR011990">
    <property type="entry name" value="TPR-like_helical_dom_sf"/>
</dbReference>
<evidence type="ECO:0000313" key="4">
    <source>
        <dbReference type="Proteomes" id="UP001188597"/>
    </source>
</evidence>
<dbReference type="PROSITE" id="PS51375">
    <property type="entry name" value="PPR"/>
    <property type="match status" value="1"/>
</dbReference>
<dbReference type="Proteomes" id="UP001188597">
    <property type="component" value="Unassembled WGS sequence"/>
</dbReference>
<dbReference type="PANTHER" id="PTHR47926">
    <property type="entry name" value="PENTATRICOPEPTIDE REPEAT-CONTAINING PROTEIN"/>
    <property type="match status" value="1"/>
</dbReference>
<dbReference type="AlphaFoldDB" id="A0AA89BA53"/>
<proteinExistence type="predicted"/>
<protein>
    <recommendedName>
        <fullName evidence="5">Pentatricopeptide repeat-containing protein</fullName>
    </recommendedName>
</protein>
<keyword evidence="4" id="KW-1185">Reference proteome</keyword>
<evidence type="ECO:0008006" key="5">
    <source>
        <dbReference type="Google" id="ProtNLM"/>
    </source>
</evidence>
<evidence type="ECO:0000256" key="1">
    <source>
        <dbReference type="ARBA" id="ARBA00022737"/>
    </source>
</evidence>
<accession>A0AA89BA53</accession>
<dbReference type="GO" id="GO:0009451">
    <property type="term" value="P:RNA modification"/>
    <property type="evidence" value="ECO:0007669"/>
    <property type="project" value="InterPro"/>
</dbReference>
<dbReference type="InterPro" id="IPR002885">
    <property type="entry name" value="PPR_rpt"/>
</dbReference>
<name>A0AA89BA53_9ASTE</name>
<organism evidence="3 4">
    <name type="scientific">Escallonia herrerae</name>
    <dbReference type="NCBI Taxonomy" id="1293975"/>
    <lineage>
        <taxon>Eukaryota</taxon>
        <taxon>Viridiplantae</taxon>
        <taxon>Streptophyta</taxon>
        <taxon>Embryophyta</taxon>
        <taxon>Tracheophyta</taxon>
        <taxon>Spermatophyta</taxon>
        <taxon>Magnoliopsida</taxon>
        <taxon>eudicotyledons</taxon>
        <taxon>Gunneridae</taxon>
        <taxon>Pentapetalae</taxon>
        <taxon>asterids</taxon>
        <taxon>campanulids</taxon>
        <taxon>Escalloniales</taxon>
        <taxon>Escalloniaceae</taxon>
        <taxon>Escallonia</taxon>
    </lineage>
</organism>
<comment type="caution">
    <text evidence="3">The sequence shown here is derived from an EMBL/GenBank/DDBJ whole genome shotgun (WGS) entry which is preliminary data.</text>
</comment>
<gene>
    <name evidence="3" type="ORF">RJ639_042021</name>
</gene>
<dbReference type="Pfam" id="PF01535">
    <property type="entry name" value="PPR"/>
    <property type="match status" value="2"/>
</dbReference>
<dbReference type="InterPro" id="IPR046960">
    <property type="entry name" value="PPR_At4g14850-like_plant"/>
</dbReference>
<dbReference type="NCBIfam" id="TIGR00756">
    <property type="entry name" value="PPR"/>
    <property type="match status" value="1"/>
</dbReference>
<dbReference type="Gene3D" id="1.25.40.10">
    <property type="entry name" value="Tetratricopeptide repeat domain"/>
    <property type="match status" value="1"/>
</dbReference>
<sequence length="115" mass="12730">MVSILRACGLVRALAAGKEVHALLVKNFSQSNIYLGSTLVWLYCKCGEYSIASNVLKEMPIRDVVSWTAMISGCARLGHEFEALEFLKFMLGEACGDLEWKMEAPLELVCSKIDP</sequence>